<dbReference type="FunFam" id="1.10.287.950:FF:000001">
    <property type="entry name" value="Methyl-accepting chemotaxis sensory transducer"/>
    <property type="match status" value="1"/>
</dbReference>
<evidence type="ECO:0000256" key="6">
    <source>
        <dbReference type="SAM" id="Phobius"/>
    </source>
</evidence>
<reference evidence="9 10" key="1">
    <citation type="submission" date="2016-10" db="EMBL/GenBank/DDBJ databases">
        <authorList>
            <person name="de Groot N.N."/>
        </authorList>
    </citation>
    <scope>NUCLEOTIDE SEQUENCE [LARGE SCALE GENOMIC DNA]</scope>
    <source>
        <strain evidence="9 10">DSM 7343</strain>
    </source>
</reference>
<dbReference type="CDD" id="cd06225">
    <property type="entry name" value="HAMP"/>
    <property type="match status" value="1"/>
</dbReference>
<dbReference type="InterPro" id="IPR004089">
    <property type="entry name" value="MCPsignal_dom"/>
</dbReference>
<dbReference type="SUPFAM" id="SSF58104">
    <property type="entry name" value="Methyl-accepting chemotaxis protein (MCP) signaling domain"/>
    <property type="match status" value="1"/>
</dbReference>
<dbReference type="SMART" id="SM00304">
    <property type="entry name" value="HAMP"/>
    <property type="match status" value="1"/>
</dbReference>
<feature type="domain" description="HAMP" evidence="8">
    <location>
        <begin position="219"/>
        <end position="271"/>
    </location>
</feature>
<dbReference type="InterPro" id="IPR003660">
    <property type="entry name" value="HAMP_dom"/>
</dbReference>
<name>A0A1H4CQ03_9BACT</name>
<sequence length="582" mass="62206">MKLSSIQSKIGGALILILVIILGISFTVAAIQSRNLLHEQQEHSLNSLHSSALTQARSIFSSLEIGTEGSLERGEMDVFDELLTGLGAVPGVLEVGLVDPSGTITYSSQKGRLGQTPEQINITNSHEKINIEKESENSFFVANAHMYEEKCMECHEDVELGSLAGVLYVDFSLADLNQEKALQHSALAAANSKSMISNLAMGLISIIITFLALFFMLRRLIITPLTKIKTFLTEIGQGHLTKRLEMQQQDELGETARTLDDLAESLQTEVVGPLQQLANGDLTFTVNPRDEQDTLRHAIKKLGEDLNRMIADLQVAGQQIDSGSTQVSDSSQLLSDGAAQSAASVEEIGSSLQEIGNQTNTSAEHAQEANHLSASARDAANTGSARMTEMIAAMSEINIAGQNISKIIKVIDEIAFQTNLLALNAAVEAARAGQHGKGFAVVAEEVRNLAARSAKAASETAELIEGSVEKTSKGTEIAERTGEALEEIVGSIGKVTDLIAEIAAASSEQAQGISQVNIGLQQIDKVIQQNTASAEESAATSEELSSQAAELKSQLSRFVLKNSANANYSSNLQPQLPDSRSW</sequence>
<evidence type="ECO:0000256" key="3">
    <source>
        <dbReference type="ARBA" id="ARBA00029447"/>
    </source>
</evidence>
<keyword evidence="2" id="KW-0145">Chemotaxis</keyword>
<keyword evidence="6" id="KW-0472">Membrane</keyword>
<keyword evidence="4" id="KW-0807">Transducer</keyword>
<dbReference type="CDD" id="cd11386">
    <property type="entry name" value="MCP_signal"/>
    <property type="match status" value="1"/>
</dbReference>
<evidence type="ECO:0000256" key="4">
    <source>
        <dbReference type="PROSITE-ProRule" id="PRU00284"/>
    </source>
</evidence>
<dbReference type="EMBL" id="FNQN01000008">
    <property type="protein sequence ID" value="SEA62182.1"/>
    <property type="molecule type" value="Genomic_DNA"/>
</dbReference>
<protein>
    <submittedName>
        <fullName evidence="9">Methyl-accepting chemotaxis protein</fullName>
    </submittedName>
</protein>
<feature type="transmembrane region" description="Helical" evidence="6">
    <location>
        <begin position="199"/>
        <end position="217"/>
    </location>
</feature>
<organism evidence="9 10">
    <name type="scientific">Desulfuromusa kysingii</name>
    <dbReference type="NCBI Taxonomy" id="37625"/>
    <lineage>
        <taxon>Bacteria</taxon>
        <taxon>Pseudomonadati</taxon>
        <taxon>Thermodesulfobacteriota</taxon>
        <taxon>Desulfuromonadia</taxon>
        <taxon>Desulfuromonadales</taxon>
        <taxon>Geopsychrobacteraceae</taxon>
        <taxon>Desulfuromusa</taxon>
    </lineage>
</organism>
<evidence type="ECO:0000256" key="5">
    <source>
        <dbReference type="SAM" id="MobiDB-lite"/>
    </source>
</evidence>
<dbReference type="GO" id="GO:0007165">
    <property type="term" value="P:signal transduction"/>
    <property type="evidence" value="ECO:0007669"/>
    <property type="project" value="UniProtKB-KW"/>
</dbReference>
<dbReference type="InterPro" id="IPR004090">
    <property type="entry name" value="Chemotax_Me-accpt_rcpt"/>
</dbReference>
<dbReference type="PANTHER" id="PTHR43531:SF11">
    <property type="entry name" value="METHYL-ACCEPTING CHEMOTAXIS PROTEIN 3"/>
    <property type="match status" value="1"/>
</dbReference>
<dbReference type="PRINTS" id="PR00260">
    <property type="entry name" value="CHEMTRNSDUCR"/>
</dbReference>
<comment type="subcellular location">
    <subcellularLocation>
        <location evidence="1">Membrane</location>
    </subcellularLocation>
</comment>
<proteinExistence type="inferred from homology"/>
<feature type="transmembrane region" description="Helical" evidence="6">
    <location>
        <begin position="12"/>
        <end position="31"/>
    </location>
</feature>
<dbReference type="PROSITE" id="PS50111">
    <property type="entry name" value="CHEMOTAXIS_TRANSDUC_2"/>
    <property type="match status" value="1"/>
</dbReference>
<dbReference type="SMART" id="SM00283">
    <property type="entry name" value="MA"/>
    <property type="match status" value="1"/>
</dbReference>
<accession>A0A1H4CQ03</accession>
<dbReference type="AlphaFoldDB" id="A0A1H4CQ03"/>
<dbReference type="Gene3D" id="1.10.287.950">
    <property type="entry name" value="Methyl-accepting chemotaxis protein"/>
    <property type="match status" value="1"/>
</dbReference>
<dbReference type="GO" id="GO:0005886">
    <property type="term" value="C:plasma membrane"/>
    <property type="evidence" value="ECO:0007669"/>
    <property type="project" value="TreeGrafter"/>
</dbReference>
<evidence type="ECO:0000256" key="2">
    <source>
        <dbReference type="ARBA" id="ARBA00022500"/>
    </source>
</evidence>
<keyword evidence="10" id="KW-1185">Reference proteome</keyword>
<dbReference type="InterPro" id="IPR051310">
    <property type="entry name" value="MCP_chemotaxis"/>
</dbReference>
<dbReference type="Pfam" id="PF00672">
    <property type="entry name" value="HAMP"/>
    <property type="match status" value="1"/>
</dbReference>
<dbReference type="PROSITE" id="PS50885">
    <property type="entry name" value="HAMP"/>
    <property type="match status" value="1"/>
</dbReference>
<evidence type="ECO:0000256" key="1">
    <source>
        <dbReference type="ARBA" id="ARBA00004370"/>
    </source>
</evidence>
<evidence type="ECO:0000259" key="8">
    <source>
        <dbReference type="PROSITE" id="PS50885"/>
    </source>
</evidence>
<keyword evidence="6" id="KW-0812">Transmembrane</keyword>
<comment type="similarity">
    <text evidence="3">Belongs to the methyl-accepting chemotaxis (MCP) protein family.</text>
</comment>
<dbReference type="PANTHER" id="PTHR43531">
    <property type="entry name" value="PROTEIN ICFG"/>
    <property type="match status" value="1"/>
</dbReference>
<dbReference type="Gene3D" id="6.10.340.10">
    <property type="match status" value="1"/>
</dbReference>
<dbReference type="GO" id="GO:0004888">
    <property type="term" value="F:transmembrane signaling receptor activity"/>
    <property type="evidence" value="ECO:0007669"/>
    <property type="project" value="InterPro"/>
</dbReference>
<evidence type="ECO:0000313" key="9">
    <source>
        <dbReference type="EMBL" id="SEA62182.1"/>
    </source>
</evidence>
<dbReference type="Pfam" id="PF00015">
    <property type="entry name" value="MCPsignal"/>
    <property type="match status" value="1"/>
</dbReference>
<feature type="domain" description="Methyl-accepting transducer" evidence="7">
    <location>
        <begin position="316"/>
        <end position="545"/>
    </location>
</feature>
<dbReference type="Gene3D" id="3.30.450.290">
    <property type="match status" value="1"/>
</dbReference>
<dbReference type="RefSeq" id="WP_245706517.1">
    <property type="nucleotide sequence ID" value="NZ_FNQN01000008.1"/>
</dbReference>
<dbReference type="STRING" id="37625.SAMN05660420_02649"/>
<gene>
    <name evidence="9" type="ORF">SAMN05660420_02649</name>
</gene>
<evidence type="ECO:0000313" key="10">
    <source>
        <dbReference type="Proteomes" id="UP000199409"/>
    </source>
</evidence>
<dbReference type="Proteomes" id="UP000199409">
    <property type="component" value="Unassembled WGS sequence"/>
</dbReference>
<keyword evidence="6" id="KW-1133">Transmembrane helix</keyword>
<feature type="region of interest" description="Disordered" evidence="5">
    <location>
        <begin position="358"/>
        <end position="381"/>
    </location>
</feature>
<evidence type="ECO:0000259" key="7">
    <source>
        <dbReference type="PROSITE" id="PS50111"/>
    </source>
</evidence>
<dbReference type="GO" id="GO:0006935">
    <property type="term" value="P:chemotaxis"/>
    <property type="evidence" value="ECO:0007669"/>
    <property type="project" value="UniProtKB-KW"/>
</dbReference>